<evidence type="ECO:0000313" key="2">
    <source>
        <dbReference type="EMBL" id="QIV95705.1"/>
    </source>
</evidence>
<dbReference type="AlphaFoldDB" id="A0AAE6YH73"/>
<keyword evidence="1" id="KW-1133">Transmembrane helix</keyword>
<feature type="transmembrane region" description="Helical" evidence="1">
    <location>
        <begin position="355"/>
        <end position="382"/>
    </location>
</feature>
<accession>A0AAE6YH73</accession>
<reference evidence="2 3" key="1">
    <citation type="submission" date="2019-03" db="EMBL/GenBank/DDBJ databases">
        <title>Complete Genome Sequence of Allofrancisella inopinata Strain SYSU YG23 Isolated from Water-Cooling Systems in China.</title>
        <authorList>
            <person name="Ohrman C."/>
            <person name="Uneklint I."/>
            <person name="Sjodin A."/>
        </authorList>
    </citation>
    <scope>NUCLEOTIDE SEQUENCE [LARGE SCALE GENOMIC DNA]</scope>
    <source>
        <strain evidence="2 3">SYSU YG23</strain>
    </source>
</reference>
<feature type="transmembrane region" description="Helical" evidence="1">
    <location>
        <begin position="83"/>
        <end position="103"/>
    </location>
</feature>
<dbReference type="EMBL" id="CP038241">
    <property type="protein sequence ID" value="QIV95705.1"/>
    <property type="molecule type" value="Genomic_DNA"/>
</dbReference>
<evidence type="ECO:0000256" key="1">
    <source>
        <dbReference type="SAM" id="Phobius"/>
    </source>
</evidence>
<keyword evidence="1" id="KW-0472">Membrane</keyword>
<name>A0AAE6YH73_9GAMM</name>
<feature type="transmembrane region" description="Helical" evidence="1">
    <location>
        <begin position="115"/>
        <end position="133"/>
    </location>
</feature>
<keyword evidence="3" id="KW-1185">Reference proteome</keyword>
<dbReference type="Proteomes" id="UP000502004">
    <property type="component" value="Chromosome"/>
</dbReference>
<feature type="transmembrane region" description="Helical" evidence="1">
    <location>
        <begin position="203"/>
        <end position="232"/>
    </location>
</feature>
<feature type="transmembrane region" description="Helical" evidence="1">
    <location>
        <begin position="7"/>
        <end position="25"/>
    </location>
</feature>
<feature type="transmembrane region" description="Helical" evidence="1">
    <location>
        <begin position="317"/>
        <end position="343"/>
    </location>
</feature>
<evidence type="ECO:0000313" key="3">
    <source>
        <dbReference type="Proteomes" id="UP000502004"/>
    </source>
</evidence>
<dbReference type="KEGG" id="aii:E4K63_02205"/>
<dbReference type="RefSeq" id="WP_133941617.1">
    <property type="nucleotide sequence ID" value="NZ_CP038241.1"/>
</dbReference>
<sequence length="392" mass="45997">MNISNKFKEVFIVIFVFDIFIELFFNRGIVFGIEYSFYFQVLTACLFLYILSFSLRKCEIYYLFFLLSSCVVKYYLTNDTYTLYFYFRLVVSFLLFTLITSYFEKEDLYKTVNILSKLVIYFLIPIIFFEFLSKNLFHSNIFNELLDDLLGYRQSVSNILFERNSIYAIQGLSSEPATLVIGLSCFNIIYILSNKNSPIKSEICFYVCSFISVISGSFSSIILILSSFIILYVNVASISMKKRLKLLFFVLTLCMIIVFHHRIQNLLYFFDLYNNYYTNQNGGDSISIRLGSIKNILDLNILNLLFGVVSLREITPIYSLFFTLLTKIGIIGLILYVQVFLYFCKRIKKEWFSILIFIFPYLVLGDLEIVYGIVGFLVFILLGDYKIRVHNF</sequence>
<feature type="transmembrane region" description="Helical" evidence="1">
    <location>
        <begin position="244"/>
        <end position="263"/>
    </location>
</feature>
<gene>
    <name evidence="2" type="ORF">E4K63_02205</name>
</gene>
<protein>
    <submittedName>
        <fullName evidence="2">Uncharacterized protein</fullName>
    </submittedName>
</protein>
<keyword evidence="1" id="KW-0812">Transmembrane</keyword>
<organism evidence="2 3">
    <name type="scientific">Allofrancisella inopinata</name>
    <dbReference type="NCBI Taxonomy" id="1085647"/>
    <lineage>
        <taxon>Bacteria</taxon>
        <taxon>Pseudomonadati</taxon>
        <taxon>Pseudomonadota</taxon>
        <taxon>Gammaproteobacteria</taxon>
        <taxon>Thiotrichales</taxon>
        <taxon>Francisellaceae</taxon>
        <taxon>Allofrancisella</taxon>
    </lineage>
</organism>
<feature type="transmembrane region" description="Helical" evidence="1">
    <location>
        <begin position="37"/>
        <end position="53"/>
    </location>
</feature>
<proteinExistence type="predicted"/>
<feature type="transmembrane region" description="Helical" evidence="1">
    <location>
        <begin position="60"/>
        <end position="77"/>
    </location>
</feature>